<reference evidence="2" key="1">
    <citation type="journal article" date="2015" name="PLoS Genet.">
        <title>The dynamic genome and transcriptome of the human fungal pathogen Blastomyces and close relative Emmonsia.</title>
        <authorList>
            <person name="Munoz J.F."/>
            <person name="Gauthier G.M."/>
            <person name="Desjardins C.A."/>
            <person name="Gallo J.E."/>
            <person name="Holder J."/>
            <person name="Sullivan T.D."/>
            <person name="Marty A.J."/>
            <person name="Carmen J.C."/>
            <person name="Chen Z."/>
            <person name="Ding L."/>
            <person name="Gujja S."/>
            <person name="Magrini V."/>
            <person name="Misas E."/>
            <person name="Mitreva M."/>
            <person name="Priest M."/>
            <person name="Saif S."/>
            <person name="Whiston E.A."/>
            <person name="Young S."/>
            <person name="Zeng Q."/>
            <person name="Goldman W.E."/>
            <person name="Mardis E.R."/>
            <person name="Taylor J.W."/>
            <person name="McEwen J.G."/>
            <person name="Clay O.K."/>
            <person name="Klein B.S."/>
            <person name="Cuomo C.A."/>
        </authorList>
    </citation>
    <scope>NUCLEOTIDE SEQUENCE [LARGE SCALE GENOMIC DNA]</scope>
    <source>
        <strain evidence="2">UAMH 3008</strain>
    </source>
</reference>
<dbReference type="EMBL" id="LCZI01000155">
    <property type="protein sequence ID" value="KKZ68026.1"/>
    <property type="molecule type" value="Genomic_DNA"/>
</dbReference>
<accession>A0A0G2JBT2</accession>
<name>A0A0G2JBT2_9EURO</name>
<dbReference type="VEuPathDB" id="FungiDB:EMCG_06236"/>
<gene>
    <name evidence="1" type="ORF">EMCG_06236</name>
</gene>
<organism evidence="1 2">
    <name type="scientific">[Emmonsia] crescens</name>
    <dbReference type="NCBI Taxonomy" id="73230"/>
    <lineage>
        <taxon>Eukaryota</taxon>
        <taxon>Fungi</taxon>
        <taxon>Dikarya</taxon>
        <taxon>Ascomycota</taxon>
        <taxon>Pezizomycotina</taxon>
        <taxon>Eurotiomycetes</taxon>
        <taxon>Eurotiomycetidae</taxon>
        <taxon>Onygenales</taxon>
        <taxon>Ajellomycetaceae</taxon>
        <taxon>Emergomyces</taxon>
    </lineage>
</organism>
<sequence length="105" mass="11661">MRDDAFLMDQRVWRMRIYRDERRGSDGVRKEGGWEAERRWVGGVAPKVVVRNGGEERLSEMGDWFGRVGLGAAAWGDNSSSELSATVEVGHRVAAAVILGILACR</sequence>
<evidence type="ECO:0000313" key="2">
    <source>
        <dbReference type="Proteomes" id="UP000034164"/>
    </source>
</evidence>
<proteinExistence type="predicted"/>
<protein>
    <submittedName>
        <fullName evidence="1">Uncharacterized protein</fullName>
    </submittedName>
</protein>
<dbReference type="AlphaFoldDB" id="A0A0G2JBT2"/>
<dbReference type="Proteomes" id="UP000034164">
    <property type="component" value="Unassembled WGS sequence"/>
</dbReference>
<comment type="caution">
    <text evidence="1">The sequence shown here is derived from an EMBL/GenBank/DDBJ whole genome shotgun (WGS) entry which is preliminary data.</text>
</comment>
<dbReference type="OrthoDB" id="10520919at2759"/>
<evidence type="ECO:0000313" key="1">
    <source>
        <dbReference type="EMBL" id="KKZ68026.1"/>
    </source>
</evidence>